<reference evidence="1 2" key="1">
    <citation type="submission" date="2018-06" db="EMBL/GenBank/DDBJ databases">
        <title>Novel Chryseobacterium species.</title>
        <authorList>
            <person name="Newman J."/>
            <person name="Hugo C."/>
            <person name="Oosthuizen L."/>
            <person name="Charimba G."/>
        </authorList>
    </citation>
    <scope>NUCLEOTIDE SEQUENCE [LARGE SCALE GENOMIC DNA]</scope>
    <source>
        <strain evidence="1 2">7_F195</strain>
    </source>
</reference>
<sequence length="717" mass="78904">MAWEECVTSIRANLDPNAKEVNQVIWTGPNAQVTEENLETDSFSASKPFALICPDRHCQDYGDFSPQAHALCNCKDVNGNPIPDCVPKNVLYPYPSGVCLNIDNPSDYSTKRGRACTKQGDSYYALTCFCCCSCYANGTKIAVPTGFKTIEYFQTGDEVLTASLATGSLKWNTGKVAYSMGTGPDGHQSAMVYMHYGDDDRQIIVTPDQLFLMSTGKLKRSDRLVPGVDELVNEWGDAVPIHEISIGEYIGGVHHISTAAAFDGVIDGHLLLSEGVVSGDFTLQANSGQLIDMGAMEDHKELPKIGSEEYEKKYSQLSKEYYGVMHITALSDGKREKVQRPQKFYLHGERSITVPNTAATYLDDAQAADVYNNAPRWSFEDIGMNSSLIKYVLRLFKGFFPEINFYYDQSNVTPNAYAFVLMDMQYVVLTGGLTRLKGMDQEGLSFVLAHMISTLQKSNPIGANGWTSVAMADYYSIGFLMDVYFGKNFGTMYNPGIKQLDTSLFKYISPENQAYTNDPYHPTVDTRFDALDAGKAMDFPPDGIGGPTAGGLKVVGVKAFPPMVGAFSFVNQDIDEAASEDAFHLLVQNKVVTVDGEVSPDFTVNTDLNFLFPHVSDENQRSMMIEQVRSSLIHAMGLIQLEFNDLVNPASASSYHDFTLDPDARIGSVVAKTNIPVVEIAAEIKRGVKYTLTASTNVRSYNGSTIDLQQRSISFEV</sequence>
<organism evidence="1 2">
    <name type="scientific">Chryseobacterium pennipullorum</name>
    <dbReference type="NCBI Taxonomy" id="2258963"/>
    <lineage>
        <taxon>Bacteria</taxon>
        <taxon>Pseudomonadati</taxon>
        <taxon>Bacteroidota</taxon>
        <taxon>Flavobacteriia</taxon>
        <taxon>Flavobacteriales</taxon>
        <taxon>Weeksellaceae</taxon>
        <taxon>Chryseobacterium group</taxon>
        <taxon>Chryseobacterium</taxon>
    </lineage>
</organism>
<proteinExistence type="predicted"/>
<dbReference type="Gene3D" id="2.170.16.10">
    <property type="entry name" value="Hedgehog/Intein (Hint) domain"/>
    <property type="match status" value="1"/>
</dbReference>
<protein>
    <submittedName>
        <fullName evidence="1">Uncharacterized protein</fullName>
    </submittedName>
</protein>
<evidence type="ECO:0000313" key="1">
    <source>
        <dbReference type="EMBL" id="REC46161.1"/>
    </source>
</evidence>
<name>A0A3D9AXV4_9FLAO</name>
<keyword evidence="2" id="KW-1185">Reference proteome</keyword>
<dbReference type="InterPro" id="IPR036844">
    <property type="entry name" value="Hint_dom_sf"/>
</dbReference>
<accession>A0A3D9AXV4</accession>
<dbReference type="OrthoDB" id="7191465at2"/>
<dbReference type="Proteomes" id="UP000256257">
    <property type="component" value="Unassembled WGS sequence"/>
</dbReference>
<gene>
    <name evidence="1" type="ORF">DRF67_15525</name>
</gene>
<dbReference type="EMBL" id="QNVV01000015">
    <property type="protein sequence ID" value="REC46161.1"/>
    <property type="molecule type" value="Genomic_DNA"/>
</dbReference>
<dbReference type="RefSeq" id="WP_115929213.1">
    <property type="nucleotide sequence ID" value="NZ_QNVV01000015.1"/>
</dbReference>
<dbReference type="AlphaFoldDB" id="A0A3D9AXV4"/>
<comment type="caution">
    <text evidence="1">The sequence shown here is derived from an EMBL/GenBank/DDBJ whole genome shotgun (WGS) entry which is preliminary data.</text>
</comment>
<dbReference type="SUPFAM" id="SSF51294">
    <property type="entry name" value="Hedgehog/intein (Hint) domain"/>
    <property type="match status" value="1"/>
</dbReference>
<evidence type="ECO:0000313" key="2">
    <source>
        <dbReference type="Proteomes" id="UP000256257"/>
    </source>
</evidence>